<dbReference type="PROSITE" id="PS01285">
    <property type="entry name" value="FA58C_1"/>
    <property type="match status" value="4"/>
</dbReference>
<feature type="domain" description="F5/8 type C" evidence="1">
    <location>
        <begin position="494"/>
        <end position="648"/>
    </location>
</feature>
<dbReference type="SMART" id="SM00231">
    <property type="entry name" value="FA58C"/>
    <property type="match status" value="4"/>
</dbReference>
<protein>
    <recommendedName>
        <fullName evidence="1">F5/8 type C domain-containing protein</fullName>
    </recommendedName>
</protein>
<dbReference type="InterPro" id="IPR008979">
    <property type="entry name" value="Galactose-bd-like_sf"/>
</dbReference>
<accession>A0ABN8QG04</accession>
<feature type="domain" description="F5/8 type C" evidence="1">
    <location>
        <begin position="168"/>
        <end position="320"/>
    </location>
</feature>
<sequence>HIFCLKYVDPLGMESGAISDAQISASSHYTSWRRDYSAKKARLKSRQSWRNKGCWAAATNDLHQWLQVDLGGYTKVTRVAAQGSGYRLPKWRVTKFKIRYSSDGVIWQFYKEPGNSNAKEFTGNSGSPNKIVYKRLNEPILARYIRVVPVAWFNRIAMRVEIYGCRGCMAPLGMENGAISDAQISASSQLHDNNGPHRARLNRRRFGNKRGAWNALNNDIYQWLQVDLGTYTTVTRIATQGRSDMKQWVTKYRLQYSEDGVNFHFYKALAQDSAKVFLANKDSNTIVYNILNSPITTRFIRIKPMEWSGHISMRMEIYGCPARVLSFFDVSASKTNLGCTTPLGMENGAIHDSRITASSSLDNKHTALQARLHLTADSRTGGGWSALTDDFYQWLQIELGGYTTVTRVATQGGSGRNEWVTQYRLKYSRAGNIFMYYKLRESSSAMVFEGNKDSNSVFTNRLSPPMKARYIRFIPIEWHNHISMRVEIYGCPDCVAPLGMENKQISDAQISASSMSDDNSSPSKARLHLKEEQNLTGGGGWSAIKNDLHQWLQVDLGGYSTVTRVATQGRTGSIEWVTNYKLQYSDDGMNFQFYKEHGNKSAKVFTGNDDSDTVVYNALSPPVTTMFLRVLPIAWNSRISMRIELYGCPGCDSALGMENDKIPDAHITASSQLDDNNRAALARLQLKEDGLKQGGWSALYNDFGQWIQVDLGGSTGVTRVATQGKNAGDAWVVKYRLQYSEDLGITFTFVKKSVNSSAKV</sequence>
<dbReference type="EMBL" id="CALNXI010001299">
    <property type="protein sequence ID" value="CAH3163891.1"/>
    <property type="molecule type" value="Genomic_DNA"/>
</dbReference>
<dbReference type="PROSITE" id="PS50022">
    <property type="entry name" value="FA58C_3"/>
    <property type="match status" value="5"/>
</dbReference>
<keyword evidence="3" id="KW-1185">Reference proteome</keyword>
<feature type="domain" description="F5/8 type C" evidence="1">
    <location>
        <begin position="339"/>
        <end position="491"/>
    </location>
</feature>
<evidence type="ECO:0000313" key="3">
    <source>
        <dbReference type="Proteomes" id="UP001159427"/>
    </source>
</evidence>
<gene>
    <name evidence="2" type="ORF">PEVE_00004709</name>
</gene>
<dbReference type="SUPFAM" id="SSF49785">
    <property type="entry name" value="Galactose-binding domain-like"/>
    <property type="match status" value="5"/>
</dbReference>
<dbReference type="PANTHER" id="PTHR24543">
    <property type="entry name" value="MULTICOPPER OXIDASE-RELATED"/>
    <property type="match status" value="1"/>
</dbReference>
<name>A0ABN8QG04_9CNID</name>
<feature type="non-terminal residue" evidence="2">
    <location>
        <position position="760"/>
    </location>
</feature>
<evidence type="ECO:0000259" key="1">
    <source>
        <dbReference type="PROSITE" id="PS50022"/>
    </source>
</evidence>
<dbReference type="PROSITE" id="PS01286">
    <property type="entry name" value="FA58C_2"/>
    <property type="match status" value="4"/>
</dbReference>
<proteinExistence type="predicted"/>
<comment type="caution">
    <text evidence="2">The sequence shown here is derived from an EMBL/GenBank/DDBJ whole genome shotgun (WGS) entry which is preliminary data.</text>
</comment>
<dbReference type="Proteomes" id="UP001159427">
    <property type="component" value="Unassembled WGS sequence"/>
</dbReference>
<dbReference type="CDD" id="cd00057">
    <property type="entry name" value="FA58C"/>
    <property type="match status" value="4"/>
</dbReference>
<dbReference type="InterPro" id="IPR000421">
    <property type="entry name" value="FA58C"/>
</dbReference>
<dbReference type="Pfam" id="PF00754">
    <property type="entry name" value="F5_F8_type_C"/>
    <property type="match status" value="5"/>
</dbReference>
<feature type="domain" description="F5/8 type C" evidence="1">
    <location>
        <begin position="651"/>
        <end position="760"/>
    </location>
</feature>
<dbReference type="Gene3D" id="2.60.120.260">
    <property type="entry name" value="Galactose-binding domain-like"/>
    <property type="match status" value="5"/>
</dbReference>
<dbReference type="PANTHER" id="PTHR24543:SF325">
    <property type="entry name" value="F5_8 TYPE C DOMAIN-CONTAINING PROTEIN"/>
    <property type="match status" value="1"/>
</dbReference>
<feature type="non-terminal residue" evidence="2">
    <location>
        <position position="1"/>
    </location>
</feature>
<organism evidence="2 3">
    <name type="scientific">Porites evermanni</name>
    <dbReference type="NCBI Taxonomy" id="104178"/>
    <lineage>
        <taxon>Eukaryota</taxon>
        <taxon>Metazoa</taxon>
        <taxon>Cnidaria</taxon>
        <taxon>Anthozoa</taxon>
        <taxon>Hexacorallia</taxon>
        <taxon>Scleractinia</taxon>
        <taxon>Fungiina</taxon>
        <taxon>Poritidae</taxon>
        <taxon>Porites</taxon>
    </lineage>
</organism>
<reference evidence="2 3" key="1">
    <citation type="submission" date="2022-05" db="EMBL/GenBank/DDBJ databases">
        <authorList>
            <consortium name="Genoscope - CEA"/>
            <person name="William W."/>
        </authorList>
    </citation>
    <scope>NUCLEOTIDE SEQUENCE [LARGE SCALE GENOMIC DNA]</scope>
</reference>
<evidence type="ECO:0000313" key="2">
    <source>
        <dbReference type="EMBL" id="CAH3163891.1"/>
    </source>
</evidence>
<feature type="domain" description="F5/8 type C" evidence="1">
    <location>
        <begin position="4"/>
        <end position="165"/>
    </location>
</feature>